<keyword evidence="2" id="KW-1185">Reference proteome</keyword>
<dbReference type="Proteomes" id="UP001358586">
    <property type="component" value="Chromosome 11"/>
</dbReference>
<gene>
    <name evidence="1" type="ORF">PVK06_039877</name>
</gene>
<sequence>MEIELADLHISKEEEDEIPIVGPSSSHKSLYDFYFVGCFAIASVIHFLPMRNTLANLCHPLGGLFLEAITRQLGNFVGLFEYYNANQITTGFVPYLQVWVDIHSPLKRRKKIQLSPGSSDFYLIQLVKDISEADMGWDLSLWVMSRQAVVGDNIWLRLLSTGASTRSVPMLHDSEDDPLSGFDWKKRLRVVHSSFLVSNRLDSARFNDNVLQLVD</sequence>
<organism evidence="1 2">
    <name type="scientific">Gossypium arboreum</name>
    <name type="common">Tree cotton</name>
    <name type="synonym">Gossypium nanking</name>
    <dbReference type="NCBI Taxonomy" id="29729"/>
    <lineage>
        <taxon>Eukaryota</taxon>
        <taxon>Viridiplantae</taxon>
        <taxon>Streptophyta</taxon>
        <taxon>Embryophyta</taxon>
        <taxon>Tracheophyta</taxon>
        <taxon>Spermatophyta</taxon>
        <taxon>Magnoliopsida</taxon>
        <taxon>eudicotyledons</taxon>
        <taxon>Gunneridae</taxon>
        <taxon>Pentapetalae</taxon>
        <taxon>rosids</taxon>
        <taxon>malvids</taxon>
        <taxon>Malvales</taxon>
        <taxon>Malvaceae</taxon>
        <taxon>Malvoideae</taxon>
        <taxon>Gossypium</taxon>
    </lineage>
</organism>
<comment type="caution">
    <text evidence="1">The sequence shown here is derived from an EMBL/GenBank/DDBJ whole genome shotgun (WGS) entry which is preliminary data.</text>
</comment>
<protein>
    <submittedName>
        <fullName evidence="1">Uncharacterized protein</fullName>
    </submittedName>
</protein>
<reference evidence="1 2" key="1">
    <citation type="submission" date="2023-03" db="EMBL/GenBank/DDBJ databases">
        <title>WGS of Gossypium arboreum.</title>
        <authorList>
            <person name="Yu D."/>
        </authorList>
    </citation>
    <scope>NUCLEOTIDE SEQUENCE [LARGE SCALE GENOMIC DNA]</scope>
    <source>
        <tissue evidence="1">Leaf</tissue>
    </source>
</reference>
<dbReference type="EMBL" id="JARKNE010000011">
    <property type="protein sequence ID" value="KAK5785306.1"/>
    <property type="molecule type" value="Genomic_DNA"/>
</dbReference>
<name>A0ABR0N419_GOSAR</name>
<evidence type="ECO:0000313" key="1">
    <source>
        <dbReference type="EMBL" id="KAK5785306.1"/>
    </source>
</evidence>
<accession>A0ABR0N419</accession>
<proteinExistence type="predicted"/>
<evidence type="ECO:0000313" key="2">
    <source>
        <dbReference type="Proteomes" id="UP001358586"/>
    </source>
</evidence>